<dbReference type="SUPFAM" id="SSF53067">
    <property type="entry name" value="Actin-like ATPase domain"/>
    <property type="match status" value="1"/>
</dbReference>
<dbReference type="GO" id="GO:0005524">
    <property type="term" value="F:ATP binding"/>
    <property type="evidence" value="ECO:0007669"/>
    <property type="project" value="InterPro"/>
</dbReference>
<evidence type="ECO:0000256" key="3">
    <source>
        <dbReference type="SAM" id="MobiDB-lite"/>
    </source>
</evidence>
<dbReference type="CDD" id="cd24008">
    <property type="entry name" value="ASKHA_NBD_GLK"/>
    <property type="match status" value="1"/>
</dbReference>
<dbReference type="InterPro" id="IPR043129">
    <property type="entry name" value="ATPase_NBD"/>
</dbReference>
<evidence type="ECO:0000256" key="1">
    <source>
        <dbReference type="ARBA" id="ARBA00022679"/>
    </source>
</evidence>
<dbReference type="PANTHER" id="PTHR47363:SF1">
    <property type="entry name" value="GLUCOKINASE"/>
    <property type="match status" value="1"/>
</dbReference>
<dbReference type="Gene3D" id="3.40.367.20">
    <property type="match status" value="1"/>
</dbReference>
<keyword evidence="2" id="KW-0418">Kinase</keyword>
<dbReference type="EMBL" id="HBGG01011592">
    <property type="protein sequence ID" value="CAD9203670.1"/>
    <property type="molecule type" value="Transcribed_RNA"/>
</dbReference>
<dbReference type="NCBIfam" id="TIGR00749">
    <property type="entry name" value="glk"/>
    <property type="match status" value="1"/>
</dbReference>
<evidence type="ECO:0000256" key="2">
    <source>
        <dbReference type="ARBA" id="ARBA00022777"/>
    </source>
</evidence>
<name>A0A7S1X1W8_9CHLO</name>
<feature type="region of interest" description="Disordered" evidence="3">
    <location>
        <begin position="23"/>
        <end position="49"/>
    </location>
</feature>
<evidence type="ECO:0008006" key="5">
    <source>
        <dbReference type="Google" id="ProtNLM"/>
    </source>
</evidence>
<organism evidence="4">
    <name type="scientific">Tetraselmis chuii</name>
    <dbReference type="NCBI Taxonomy" id="63592"/>
    <lineage>
        <taxon>Eukaryota</taxon>
        <taxon>Viridiplantae</taxon>
        <taxon>Chlorophyta</taxon>
        <taxon>core chlorophytes</taxon>
        <taxon>Chlorodendrophyceae</taxon>
        <taxon>Chlorodendrales</taxon>
        <taxon>Chlorodendraceae</taxon>
        <taxon>Tetraselmis</taxon>
    </lineage>
</organism>
<dbReference type="InterPro" id="IPR003836">
    <property type="entry name" value="Glucokinase"/>
</dbReference>
<dbReference type="Pfam" id="PF02685">
    <property type="entry name" value="Glucokinase"/>
    <property type="match status" value="1"/>
</dbReference>
<dbReference type="AlphaFoldDB" id="A0A7S1X1W8"/>
<evidence type="ECO:0000313" key="4">
    <source>
        <dbReference type="EMBL" id="CAD9203670.1"/>
    </source>
</evidence>
<gene>
    <name evidence="4" type="ORF">TCHU04912_LOCUS5905</name>
</gene>
<dbReference type="GO" id="GO:0004340">
    <property type="term" value="F:glucokinase activity"/>
    <property type="evidence" value="ECO:0007669"/>
    <property type="project" value="InterPro"/>
</dbReference>
<dbReference type="GO" id="GO:0005536">
    <property type="term" value="F:D-glucose binding"/>
    <property type="evidence" value="ECO:0007669"/>
    <property type="project" value="InterPro"/>
</dbReference>
<dbReference type="PANTHER" id="PTHR47363">
    <property type="entry name" value="GLUCOKINASE"/>
    <property type="match status" value="1"/>
</dbReference>
<protein>
    <recommendedName>
        <fullName evidence="5">Glucokinase</fullName>
    </recommendedName>
</protein>
<dbReference type="GO" id="GO:0006096">
    <property type="term" value="P:glycolytic process"/>
    <property type="evidence" value="ECO:0007669"/>
    <property type="project" value="InterPro"/>
</dbReference>
<reference evidence="4" key="1">
    <citation type="submission" date="2021-01" db="EMBL/GenBank/DDBJ databases">
        <authorList>
            <person name="Corre E."/>
            <person name="Pelletier E."/>
            <person name="Niang G."/>
            <person name="Scheremetjew M."/>
            <person name="Finn R."/>
            <person name="Kale V."/>
            <person name="Holt S."/>
            <person name="Cochrane G."/>
            <person name="Meng A."/>
            <person name="Brown T."/>
            <person name="Cohen L."/>
        </authorList>
    </citation>
    <scope>NUCLEOTIDE SEQUENCE</scope>
    <source>
        <strain evidence="4">PLY429</strain>
    </source>
</reference>
<keyword evidence="1" id="KW-0808">Transferase</keyword>
<accession>A0A7S1X1W8</accession>
<dbReference type="Gene3D" id="3.30.420.40">
    <property type="match status" value="1"/>
</dbReference>
<sequence>MVANAVAICIAPHSSARVAVARETRHASTRPRHPSRPVPAVVRKSESSRGIMRHISSTVRKSHTPELICASGSGRTGDLVLTGDIGGTNSRLQLWEMVKGEALTGEQGSEDGVTVPGTLLLERKYPNEEHENFEAVWAKFRDAAAEEQGVGVDEPISVAAVAVAGFVDNDTVEFTNRKEWSFCARQIEQRRNVGRAKLVNDFVSNGYGLLTLGTKDLHCLQEGEKKEGAPIVLVGAGTGLGECFLTPHNGVYQCWPSEGGHAEYSPRSKVELQLLSSLMDKFHANHRVSVERIVSGTGIANVYGFLRNHYSGLVNKLVDDEIMATGDQRGGMVAMHYHDDVLCKWTMQIVFGTYGSEAGAMALRFMPFGGLYIAGGLAPKNMHMFTEEWETEGTVYSFMNQFRDKGRLSPVLEKIPVNVVLNENIGLRGTHLLAWRMLNNVG</sequence>
<proteinExistence type="predicted"/>